<gene>
    <name evidence="2" type="ORF">EXIGLDRAFT_745195</name>
</gene>
<organism evidence="2 3">
    <name type="scientific">Exidia glandulosa HHB12029</name>
    <dbReference type="NCBI Taxonomy" id="1314781"/>
    <lineage>
        <taxon>Eukaryota</taxon>
        <taxon>Fungi</taxon>
        <taxon>Dikarya</taxon>
        <taxon>Basidiomycota</taxon>
        <taxon>Agaricomycotina</taxon>
        <taxon>Agaricomycetes</taxon>
        <taxon>Auriculariales</taxon>
        <taxon>Exidiaceae</taxon>
        <taxon>Exidia</taxon>
    </lineage>
</organism>
<sequence>MRARYFLHFGMEHIKTMARLYPDLYSTQRSFISSQSFNILNRACDSLILLIIAHLEHYPNDPFCPWLYGTAFVEHFFGLARMLLPNFTYAELLAIVKHILLRQRILLSGQYRHRREKTSATGYILAHDPTILSVSDRARLLNYPSRARIDALATIAKREVSSIFKAVLGLIVSKTVTLAPLRAPRARKSRAAVTLESSDSESSDTDEDDDGDRPAESLHTLGQSSAITLAARDAARYAAVLGDYEATRVEADELGILEDDASPDESDAATSTIAVESASISLASPLLDDDGKFSLARALAYRRSHQSETHVHSEEVIRRDPKFNELRQFNDDEAGLVTPNEAAHLLSVAQRLDPDIVKPKTARELRWITEVQKFAKQLPAADLIPHIDSKNITALHPLQEGCFVIMRNEARTYIGEVIEVFKKGESKSGRHGSVDVVTSFTGLSYLALHAHLVVVSSDNAGSEHSDDDSGSDSDSDREPTFSCQVKLKGKKIGLHTHGPAATLLYNLGRKQLVDGKLTSLSLSRWRFFMGKRVRAFTKIMIRGGAQK</sequence>
<name>A0A165NTG3_EXIGL</name>
<protein>
    <submittedName>
        <fullName evidence="2">Uncharacterized protein</fullName>
    </submittedName>
</protein>
<dbReference type="Proteomes" id="UP000077266">
    <property type="component" value="Unassembled WGS sequence"/>
</dbReference>
<feature type="region of interest" description="Disordered" evidence="1">
    <location>
        <begin position="189"/>
        <end position="219"/>
    </location>
</feature>
<evidence type="ECO:0000313" key="3">
    <source>
        <dbReference type="Proteomes" id="UP000077266"/>
    </source>
</evidence>
<dbReference type="EMBL" id="KV425895">
    <property type="protein sequence ID" value="KZW01196.1"/>
    <property type="molecule type" value="Genomic_DNA"/>
</dbReference>
<accession>A0A165NTG3</accession>
<reference evidence="2 3" key="1">
    <citation type="journal article" date="2016" name="Mol. Biol. Evol.">
        <title>Comparative Genomics of Early-Diverging Mushroom-Forming Fungi Provides Insights into the Origins of Lignocellulose Decay Capabilities.</title>
        <authorList>
            <person name="Nagy L.G."/>
            <person name="Riley R."/>
            <person name="Tritt A."/>
            <person name="Adam C."/>
            <person name="Daum C."/>
            <person name="Floudas D."/>
            <person name="Sun H."/>
            <person name="Yadav J.S."/>
            <person name="Pangilinan J."/>
            <person name="Larsson K.H."/>
            <person name="Matsuura K."/>
            <person name="Barry K."/>
            <person name="Labutti K."/>
            <person name="Kuo R."/>
            <person name="Ohm R.A."/>
            <person name="Bhattacharya S.S."/>
            <person name="Shirouzu T."/>
            <person name="Yoshinaga Y."/>
            <person name="Martin F.M."/>
            <person name="Grigoriev I.V."/>
            <person name="Hibbett D.S."/>
        </authorList>
    </citation>
    <scope>NUCLEOTIDE SEQUENCE [LARGE SCALE GENOMIC DNA]</scope>
    <source>
        <strain evidence="2 3">HHB12029</strain>
    </source>
</reference>
<evidence type="ECO:0000313" key="2">
    <source>
        <dbReference type="EMBL" id="KZW01196.1"/>
    </source>
</evidence>
<keyword evidence="3" id="KW-1185">Reference proteome</keyword>
<dbReference type="OrthoDB" id="2436145at2759"/>
<feature type="region of interest" description="Disordered" evidence="1">
    <location>
        <begin position="459"/>
        <end position="480"/>
    </location>
</feature>
<feature type="compositionally biased region" description="Acidic residues" evidence="1">
    <location>
        <begin position="198"/>
        <end position="211"/>
    </location>
</feature>
<evidence type="ECO:0000256" key="1">
    <source>
        <dbReference type="SAM" id="MobiDB-lite"/>
    </source>
</evidence>
<proteinExistence type="predicted"/>
<dbReference type="InParanoid" id="A0A165NTG3"/>
<dbReference type="AlphaFoldDB" id="A0A165NTG3"/>